<dbReference type="PANTHER" id="PTHR43135">
    <property type="entry name" value="ALPHA-D-RIBOSE 1-METHYLPHOSPHONATE 5-TRIPHOSPHATE DIPHOSPHATASE"/>
    <property type="match status" value="1"/>
</dbReference>
<accession>A0A6M0SFB0</accession>
<dbReference type="PANTHER" id="PTHR43135:SF3">
    <property type="entry name" value="ALPHA-D-RIBOSE 1-METHYLPHOSPHONATE 5-TRIPHOSPHATE DIPHOSPHATASE"/>
    <property type="match status" value="1"/>
</dbReference>
<comment type="caution">
    <text evidence="2">The sequence shown here is derived from an EMBL/GenBank/DDBJ whole genome shotgun (WGS) entry which is preliminary data.</text>
</comment>
<dbReference type="InterPro" id="IPR012696">
    <property type="entry name" value="PhnM"/>
</dbReference>
<dbReference type="NCBIfam" id="TIGR02318">
    <property type="entry name" value="phosphono_phnM"/>
    <property type="match status" value="1"/>
</dbReference>
<dbReference type="InterPro" id="IPR032466">
    <property type="entry name" value="Metal_Hydrolase"/>
</dbReference>
<organism evidence="2 3">
    <name type="scientific">Adonisia turfae CCMR0082</name>
    <dbReference type="NCBI Taxonomy" id="2304604"/>
    <lineage>
        <taxon>Bacteria</taxon>
        <taxon>Bacillati</taxon>
        <taxon>Cyanobacteriota</taxon>
        <taxon>Adonisia</taxon>
        <taxon>Adonisia turfae</taxon>
    </lineage>
</organism>
<name>A0A6M0SFB0_9CYAN</name>
<dbReference type="AlphaFoldDB" id="A0A6M0SFB0"/>
<dbReference type="GO" id="GO:0019700">
    <property type="term" value="P:organic phosphonate catabolic process"/>
    <property type="evidence" value="ECO:0007669"/>
    <property type="project" value="InterPro"/>
</dbReference>
<dbReference type="NCBIfam" id="NF011990">
    <property type="entry name" value="PRK15446.2-6"/>
    <property type="match status" value="1"/>
</dbReference>
<dbReference type="Proteomes" id="UP000473574">
    <property type="component" value="Unassembled WGS sequence"/>
</dbReference>
<dbReference type="Pfam" id="PF01979">
    <property type="entry name" value="Amidohydro_1"/>
    <property type="match status" value="1"/>
</dbReference>
<sequence length="378" mass="41633">MIETIYTNYRLQLPGQELLGTLVVKDGLIADIQPGTVDQGQNGNGDYLLPGLIELHTDNLERCMSPRPKVSWPLDVAAVHHDRDLAGAGITTVCDAISIGDLTPGSLRMTQFGPMINTIHQGQSDGRFSVDHRLHLRCELGYNQVYDLVETYADHPLLSLMSLMDHTPGQRQFVKLDKYKEYYQGKHGVTAEEMDGFIRDRIEAQQCHAVDNRRRLVELAQQRDICLASHDDATPEHVQEAIEDGAAIAEFPTTLDAAKAAHTHGLQVLMGAPNLILGGSHSGNVSAMDLIERDLADIISSDYVPQSLVQAMFLIVEKAQVPVHQAMRLFTVNPAKAIGLDCDRGSLEVGKRADMITLHHDGVIPRLTSAVRQGYRIA</sequence>
<dbReference type="InterPro" id="IPR051781">
    <property type="entry name" value="Metallo-dep_Hydrolase"/>
</dbReference>
<evidence type="ECO:0000313" key="2">
    <source>
        <dbReference type="EMBL" id="NEZ67207.1"/>
    </source>
</evidence>
<dbReference type="NCBIfam" id="NF011984">
    <property type="entry name" value="PRK15446.1-5"/>
    <property type="match status" value="1"/>
</dbReference>
<dbReference type="SUPFAM" id="SSF51338">
    <property type="entry name" value="Composite domain of metallo-dependent hydrolases"/>
    <property type="match status" value="1"/>
</dbReference>
<dbReference type="Gene3D" id="2.30.40.10">
    <property type="entry name" value="Urease, subunit C, domain 1"/>
    <property type="match status" value="2"/>
</dbReference>
<reference evidence="2 3" key="1">
    <citation type="journal article" date="2020" name="Microb. Ecol.">
        <title>Ecogenomics of the Marine Benthic Filamentous Cyanobacterium Adonisia.</title>
        <authorList>
            <person name="Walter J.M."/>
            <person name="Coutinho F.H."/>
            <person name="Leomil L."/>
            <person name="Hargreaves P.I."/>
            <person name="Campeao M.E."/>
            <person name="Vieira V.V."/>
            <person name="Silva B.S."/>
            <person name="Fistarol G.O."/>
            <person name="Salomon P.S."/>
            <person name="Sawabe T."/>
            <person name="Mino S."/>
            <person name="Hosokawa M."/>
            <person name="Miyashita H."/>
            <person name="Maruyama F."/>
            <person name="van Verk M.C."/>
            <person name="Dutilh B.E."/>
            <person name="Thompson C.C."/>
            <person name="Thompson F.L."/>
        </authorList>
    </citation>
    <scope>NUCLEOTIDE SEQUENCE [LARGE SCALE GENOMIC DNA]</scope>
    <source>
        <strain evidence="2 3">CCMR0082</strain>
    </source>
</reference>
<dbReference type="SUPFAM" id="SSF51556">
    <property type="entry name" value="Metallo-dependent hydrolases"/>
    <property type="match status" value="1"/>
</dbReference>
<evidence type="ECO:0000259" key="1">
    <source>
        <dbReference type="Pfam" id="PF01979"/>
    </source>
</evidence>
<evidence type="ECO:0000313" key="3">
    <source>
        <dbReference type="Proteomes" id="UP000473574"/>
    </source>
</evidence>
<dbReference type="NCBIfam" id="NF011981">
    <property type="entry name" value="PRK15446.1-2"/>
    <property type="match status" value="1"/>
</dbReference>
<dbReference type="EMBL" id="QZCE01000002">
    <property type="protein sequence ID" value="NEZ67207.1"/>
    <property type="molecule type" value="Genomic_DNA"/>
</dbReference>
<dbReference type="GO" id="GO:0016810">
    <property type="term" value="F:hydrolase activity, acting on carbon-nitrogen (but not peptide) bonds"/>
    <property type="evidence" value="ECO:0007669"/>
    <property type="project" value="InterPro"/>
</dbReference>
<dbReference type="InterPro" id="IPR006680">
    <property type="entry name" value="Amidohydro-rel"/>
</dbReference>
<dbReference type="PIRSF" id="PIRSF038971">
    <property type="entry name" value="PhnM"/>
    <property type="match status" value="1"/>
</dbReference>
<dbReference type="RefSeq" id="WP_163670068.1">
    <property type="nucleotide sequence ID" value="NZ_QZCE01000002.1"/>
</dbReference>
<gene>
    <name evidence="2" type="primary">phnM</name>
    <name evidence="2" type="ORF">D0962_31390</name>
</gene>
<proteinExistence type="predicted"/>
<dbReference type="Gene3D" id="3.20.20.140">
    <property type="entry name" value="Metal-dependent hydrolases"/>
    <property type="match status" value="2"/>
</dbReference>
<protein>
    <submittedName>
        <fullName evidence="2">Phosphonate metabolism protein PhnM</fullName>
    </submittedName>
</protein>
<dbReference type="InterPro" id="IPR011059">
    <property type="entry name" value="Metal-dep_hydrolase_composite"/>
</dbReference>
<feature type="domain" description="Amidohydrolase-related" evidence="1">
    <location>
        <begin position="214"/>
        <end position="358"/>
    </location>
</feature>
<dbReference type="CDD" id="cd01306">
    <property type="entry name" value="PhnM"/>
    <property type="match status" value="1"/>
</dbReference>